<organism evidence="6 7">
    <name type="scientific">Flavimaribacter sediminis</name>
    <dbReference type="NCBI Taxonomy" id="2865987"/>
    <lineage>
        <taxon>Bacteria</taxon>
        <taxon>Pseudomonadati</taxon>
        <taxon>Pseudomonadota</taxon>
        <taxon>Alphaproteobacteria</taxon>
        <taxon>Hyphomicrobiales</taxon>
        <taxon>Rhizobiaceae</taxon>
        <taxon>Flavimaribacter</taxon>
    </lineage>
</organism>
<dbReference type="SUPFAM" id="SSF161084">
    <property type="entry name" value="MAPEG domain-like"/>
    <property type="match status" value="1"/>
</dbReference>
<name>A0AAE2ZS78_9HYPH</name>
<reference evidence="6" key="1">
    <citation type="submission" date="2021-08" db="EMBL/GenBank/DDBJ databases">
        <title>Hoeflea bacterium WL0058 sp. nov., isolated from the sediment.</title>
        <authorList>
            <person name="Wang L."/>
            <person name="Zhang D."/>
        </authorList>
    </citation>
    <scope>NUCLEOTIDE SEQUENCE</scope>
    <source>
        <strain evidence="6">WL0058</strain>
    </source>
</reference>
<dbReference type="InterPro" id="IPR023352">
    <property type="entry name" value="MAPEG-like_dom_sf"/>
</dbReference>
<evidence type="ECO:0000256" key="3">
    <source>
        <dbReference type="ARBA" id="ARBA00022989"/>
    </source>
</evidence>
<feature type="transmembrane region" description="Helical" evidence="5">
    <location>
        <begin position="107"/>
        <end position="124"/>
    </location>
</feature>
<evidence type="ECO:0000256" key="1">
    <source>
        <dbReference type="ARBA" id="ARBA00004370"/>
    </source>
</evidence>
<gene>
    <name evidence="6" type="ORF">K1W69_21905</name>
</gene>
<keyword evidence="3 5" id="KW-1133">Transmembrane helix</keyword>
<protein>
    <submittedName>
        <fullName evidence="6">MAPEG family protein</fullName>
    </submittedName>
</protein>
<accession>A0AAE2ZS78</accession>
<dbReference type="Pfam" id="PF01124">
    <property type="entry name" value="MAPEG"/>
    <property type="match status" value="1"/>
</dbReference>
<evidence type="ECO:0000256" key="4">
    <source>
        <dbReference type="ARBA" id="ARBA00023136"/>
    </source>
</evidence>
<evidence type="ECO:0000256" key="2">
    <source>
        <dbReference type="ARBA" id="ARBA00022692"/>
    </source>
</evidence>
<keyword evidence="2 5" id="KW-0812">Transmembrane</keyword>
<evidence type="ECO:0000313" key="7">
    <source>
        <dbReference type="Proteomes" id="UP001196509"/>
    </source>
</evidence>
<comment type="subcellular location">
    <subcellularLocation>
        <location evidence="1">Membrane</location>
    </subcellularLocation>
</comment>
<keyword evidence="7" id="KW-1185">Reference proteome</keyword>
<comment type="caution">
    <text evidence="6">The sequence shown here is derived from an EMBL/GenBank/DDBJ whole genome shotgun (WGS) entry which is preliminary data.</text>
</comment>
<dbReference type="InterPro" id="IPR001129">
    <property type="entry name" value="Membr-assoc_MAPEG"/>
</dbReference>
<keyword evidence="4 5" id="KW-0472">Membrane</keyword>
<dbReference type="Gene3D" id="1.20.120.550">
    <property type="entry name" value="Membrane associated eicosanoid/glutathione metabolism-like domain"/>
    <property type="match status" value="1"/>
</dbReference>
<dbReference type="Proteomes" id="UP001196509">
    <property type="component" value="Unassembled WGS sequence"/>
</dbReference>
<evidence type="ECO:0000256" key="5">
    <source>
        <dbReference type="SAM" id="Phobius"/>
    </source>
</evidence>
<dbReference type="GO" id="GO:0016020">
    <property type="term" value="C:membrane"/>
    <property type="evidence" value="ECO:0007669"/>
    <property type="project" value="UniProtKB-SubCell"/>
</dbReference>
<feature type="transmembrane region" description="Helical" evidence="5">
    <location>
        <begin position="71"/>
        <end position="95"/>
    </location>
</feature>
<evidence type="ECO:0000313" key="6">
    <source>
        <dbReference type="EMBL" id="MBW8639865.1"/>
    </source>
</evidence>
<dbReference type="EMBL" id="JAICBX010000004">
    <property type="protein sequence ID" value="MBW8639865.1"/>
    <property type="molecule type" value="Genomic_DNA"/>
</dbReference>
<dbReference type="RefSeq" id="WP_220230562.1">
    <property type="nucleotide sequence ID" value="NZ_JAICBX010000004.1"/>
</dbReference>
<sequence length="125" mass="13807">MSELICLQIAMALWLAHVLVQVLVARSEFGDDYLFSSRDEQKQPKGTVCGRASRALENYVQNLVPFVALDLALIAVGNVGGMGATIWIIARILYFPAYLAGVKFLRTGLWLISIAGLIMMFVQLM</sequence>
<proteinExistence type="predicted"/>
<dbReference type="AlphaFoldDB" id="A0AAE2ZS78"/>